<dbReference type="InterPro" id="IPR007492">
    <property type="entry name" value="LytTR_DNA-bd_dom"/>
</dbReference>
<gene>
    <name evidence="3" type="ORF">FLAPXU55_03641</name>
</gene>
<dbReference type="InterPro" id="IPR046947">
    <property type="entry name" value="LytR-like"/>
</dbReference>
<organism evidence="3 4">
    <name type="scientific">Flavobacterium panici</name>
    <dbReference type="NCBI Taxonomy" id="2654843"/>
    <lineage>
        <taxon>Bacteria</taxon>
        <taxon>Pseudomonadati</taxon>
        <taxon>Bacteroidota</taxon>
        <taxon>Flavobacteriia</taxon>
        <taxon>Flavobacteriales</taxon>
        <taxon>Flavobacteriaceae</taxon>
        <taxon>Flavobacterium</taxon>
    </lineage>
</organism>
<proteinExistence type="predicted"/>
<dbReference type="GO" id="GO:0000156">
    <property type="term" value="F:phosphorelay response regulator activity"/>
    <property type="evidence" value="ECO:0007669"/>
    <property type="project" value="InterPro"/>
</dbReference>
<accession>A0A9N8J458</accession>
<protein>
    <recommendedName>
        <fullName evidence="2">HTH LytTR-type domain-containing protein</fullName>
    </recommendedName>
</protein>
<dbReference type="EMBL" id="CAIJDE010000056">
    <property type="protein sequence ID" value="CAC9975920.1"/>
    <property type="molecule type" value="Genomic_DNA"/>
</dbReference>
<dbReference type="AlphaFoldDB" id="A0A9N8J458"/>
<dbReference type="RefSeq" id="WP_180859941.1">
    <property type="nucleotide sequence ID" value="NZ_CAIJDE010000056.1"/>
</dbReference>
<sequence>MGFYINKEHLIHDIEYPARYQSKNLLKSVTIVFALILMFLLLFRPFGVYDPEMRMHYFFICFLHALSPALILFVYFEGLNYIRKRKNEIENWTLLKEYSHIGAVLVLAGLSSFFMRDLIYNNAGNWSWRYLWEEIRNCFVAGIFFYLFLRLSSFYFESKKGSPFVLQFTKLNIESKTTDLQSKLYVNTQVKQDDFSLDIDELLFVKADGNYIELTKSNGSEITTELKRISLTQFETQITAYPHFFRCHRTYLVNMFKIEKIAGNSQGYLLSFNETNVKVPVSRKQIDSFNSCYEQLRSKYTA</sequence>
<dbReference type="Gene3D" id="2.40.50.1020">
    <property type="entry name" value="LytTr DNA-binding domain"/>
    <property type="match status" value="1"/>
</dbReference>
<dbReference type="Pfam" id="PF04397">
    <property type="entry name" value="LytTR"/>
    <property type="match status" value="1"/>
</dbReference>
<feature type="transmembrane region" description="Helical" evidence="1">
    <location>
        <begin position="97"/>
        <end position="115"/>
    </location>
</feature>
<dbReference type="PANTHER" id="PTHR37299:SF1">
    <property type="entry name" value="STAGE 0 SPORULATION PROTEIN A HOMOLOG"/>
    <property type="match status" value="1"/>
</dbReference>
<evidence type="ECO:0000259" key="2">
    <source>
        <dbReference type="PROSITE" id="PS50930"/>
    </source>
</evidence>
<keyword evidence="1" id="KW-1133">Transmembrane helix</keyword>
<evidence type="ECO:0000313" key="3">
    <source>
        <dbReference type="EMBL" id="CAC9975920.1"/>
    </source>
</evidence>
<keyword evidence="1" id="KW-0472">Membrane</keyword>
<feature type="transmembrane region" description="Helical" evidence="1">
    <location>
        <begin position="135"/>
        <end position="156"/>
    </location>
</feature>
<feature type="transmembrane region" description="Helical" evidence="1">
    <location>
        <begin position="55"/>
        <end position="76"/>
    </location>
</feature>
<dbReference type="GO" id="GO:0003677">
    <property type="term" value="F:DNA binding"/>
    <property type="evidence" value="ECO:0007669"/>
    <property type="project" value="InterPro"/>
</dbReference>
<keyword evidence="4" id="KW-1185">Reference proteome</keyword>
<reference evidence="3 4" key="1">
    <citation type="submission" date="2020-06" db="EMBL/GenBank/DDBJ databases">
        <authorList>
            <person name="Criscuolo A."/>
        </authorList>
    </citation>
    <scope>NUCLEOTIDE SEQUENCE [LARGE SCALE GENOMIC DNA]</scope>
    <source>
        <strain evidence="3">PXU-55</strain>
    </source>
</reference>
<name>A0A9N8J458_9FLAO</name>
<dbReference type="PANTHER" id="PTHR37299">
    <property type="entry name" value="TRANSCRIPTIONAL REGULATOR-RELATED"/>
    <property type="match status" value="1"/>
</dbReference>
<evidence type="ECO:0000313" key="4">
    <source>
        <dbReference type="Proteomes" id="UP000533639"/>
    </source>
</evidence>
<evidence type="ECO:0000256" key="1">
    <source>
        <dbReference type="SAM" id="Phobius"/>
    </source>
</evidence>
<keyword evidence="1" id="KW-0812">Transmembrane</keyword>
<comment type="caution">
    <text evidence="3">The sequence shown here is derived from an EMBL/GenBank/DDBJ whole genome shotgun (WGS) entry which is preliminary data.</text>
</comment>
<dbReference type="PROSITE" id="PS50930">
    <property type="entry name" value="HTH_LYTTR"/>
    <property type="match status" value="1"/>
</dbReference>
<feature type="domain" description="HTH LytTR-type" evidence="2">
    <location>
        <begin position="194"/>
        <end position="295"/>
    </location>
</feature>
<feature type="transmembrane region" description="Helical" evidence="1">
    <location>
        <begin position="25"/>
        <end position="43"/>
    </location>
</feature>
<dbReference type="SMART" id="SM00850">
    <property type="entry name" value="LytTR"/>
    <property type="match status" value="1"/>
</dbReference>
<dbReference type="Proteomes" id="UP000533639">
    <property type="component" value="Unassembled WGS sequence"/>
</dbReference>